<evidence type="ECO:0000259" key="2">
    <source>
        <dbReference type="Pfam" id="PF13828"/>
    </source>
</evidence>
<keyword evidence="4" id="KW-1185">Reference proteome</keyword>
<evidence type="ECO:0000256" key="1">
    <source>
        <dbReference type="SAM" id="Phobius"/>
    </source>
</evidence>
<gene>
    <name evidence="3" type="ORF">SAMN04489806_1426</name>
</gene>
<reference evidence="3 4" key="1">
    <citation type="submission" date="2016-10" db="EMBL/GenBank/DDBJ databases">
        <authorList>
            <person name="de Groot N.N."/>
        </authorList>
    </citation>
    <scope>NUCLEOTIDE SEQUENCE [LARGE SCALE GENOMIC DNA]</scope>
    <source>
        <strain evidence="3 4">DSM 21799</strain>
    </source>
</reference>
<proteinExistence type="predicted"/>
<dbReference type="AlphaFoldDB" id="A0A1H4L604"/>
<keyword evidence="1" id="KW-0812">Transmembrane</keyword>
<feature type="transmembrane region" description="Helical" evidence="1">
    <location>
        <begin position="83"/>
        <end position="110"/>
    </location>
</feature>
<dbReference type="STRING" id="640635.SAMN04489806_1426"/>
<sequence length="120" mass="12625">MSYPPQPPQSQYLYHHIVRPPSNGSATAAMVLGIVGIVIGIWSFVPILGLFSAVTGFVPALLGVVFGHVGLGKARQLRGTGHSAALTGLILGYITLAVIVLVTVFWWLAIIGSSSSSYSY</sequence>
<dbReference type="OrthoDB" id="4374883at2"/>
<organism evidence="3 4">
    <name type="scientific">Paramicrobacterium humi</name>
    <dbReference type="NCBI Taxonomy" id="640635"/>
    <lineage>
        <taxon>Bacteria</taxon>
        <taxon>Bacillati</taxon>
        <taxon>Actinomycetota</taxon>
        <taxon>Actinomycetes</taxon>
        <taxon>Micrococcales</taxon>
        <taxon>Microbacteriaceae</taxon>
        <taxon>Paramicrobacterium</taxon>
    </lineage>
</organism>
<feature type="transmembrane region" description="Helical" evidence="1">
    <location>
        <begin position="26"/>
        <end position="45"/>
    </location>
</feature>
<evidence type="ECO:0000313" key="4">
    <source>
        <dbReference type="Proteomes" id="UP000199183"/>
    </source>
</evidence>
<dbReference type="EMBL" id="FNRY01000001">
    <property type="protein sequence ID" value="SEB65868.1"/>
    <property type="molecule type" value="Genomic_DNA"/>
</dbReference>
<feature type="domain" description="DUF4190" evidence="2">
    <location>
        <begin position="47"/>
        <end position="101"/>
    </location>
</feature>
<dbReference type="InterPro" id="IPR025241">
    <property type="entry name" value="DUF4190"/>
</dbReference>
<evidence type="ECO:0000313" key="3">
    <source>
        <dbReference type="EMBL" id="SEB65868.1"/>
    </source>
</evidence>
<accession>A0A1H4L604</accession>
<name>A0A1H4L604_9MICO</name>
<dbReference type="RefSeq" id="WP_091181925.1">
    <property type="nucleotide sequence ID" value="NZ_FNRY01000001.1"/>
</dbReference>
<feature type="transmembrane region" description="Helical" evidence="1">
    <location>
        <begin position="51"/>
        <end position="71"/>
    </location>
</feature>
<keyword evidence="1" id="KW-0472">Membrane</keyword>
<dbReference type="Pfam" id="PF13828">
    <property type="entry name" value="DUF4190"/>
    <property type="match status" value="1"/>
</dbReference>
<dbReference type="Proteomes" id="UP000199183">
    <property type="component" value="Unassembled WGS sequence"/>
</dbReference>
<protein>
    <recommendedName>
        <fullName evidence="2">DUF4190 domain-containing protein</fullName>
    </recommendedName>
</protein>
<keyword evidence="1" id="KW-1133">Transmembrane helix</keyword>